<dbReference type="Proteomes" id="UP000033651">
    <property type="component" value="Unassembled WGS sequence"/>
</dbReference>
<feature type="active site" description="Proton donor" evidence="12">
    <location>
        <position position="427"/>
    </location>
</feature>
<evidence type="ECO:0000259" key="14">
    <source>
        <dbReference type="Pfam" id="PF01447"/>
    </source>
</evidence>
<comment type="subcellular location">
    <subcellularLocation>
        <location evidence="1 13">Secreted</location>
    </subcellularLocation>
</comment>
<evidence type="ECO:0000259" key="17">
    <source>
        <dbReference type="Pfam" id="PF07504"/>
    </source>
</evidence>
<dbReference type="InterPro" id="IPR013856">
    <property type="entry name" value="Peptidase_M4_domain"/>
</dbReference>
<feature type="domain" description="FTP" evidence="17">
    <location>
        <begin position="56"/>
        <end position="101"/>
    </location>
</feature>
<dbReference type="Gene3D" id="2.60.120.380">
    <property type="match status" value="1"/>
</dbReference>
<dbReference type="PANTHER" id="PTHR33794:SF1">
    <property type="entry name" value="BACILLOLYSIN"/>
    <property type="match status" value="1"/>
</dbReference>
<dbReference type="Gene3D" id="1.10.390.10">
    <property type="entry name" value="Neutral Protease Domain 2"/>
    <property type="match status" value="1"/>
</dbReference>
<keyword evidence="9 13" id="KW-0862">Zinc</keyword>
<comment type="cofactor">
    <cofactor evidence="13">
        <name>Zn(2+)</name>
        <dbReference type="ChEBI" id="CHEBI:29105"/>
    </cofactor>
</comment>
<reference evidence="18 19" key="1">
    <citation type="submission" date="2015-03" db="EMBL/GenBank/DDBJ databases">
        <title>Draft genome sequence of Luteibacter yeojuensis strain SU11.</title>
        <authorList>
            <person name="Sulaiman J."/>
            <person name="Priya K."/>
            <person name="Chan K.-G."/>
        </authorList>
    </citation>
    <scope>NUCLEOTIDE SEQUENCE [LARGE SCALE GENOMIC DNA]</scope>
    <source>
        <strain evidence="18 19">SU11</strain>
    </source>
</reference>
<keyword evidence="19" id="KW-1185">Reference proteome</keyword>
<dbReference type="EMBL" id="JZRB01000030">
    <property type="protein sequence ID" value="KJV30883.1"/>
    <property type="molecule type" value="Genomic_DNA"/>
</dbReference>
<keyword evidence="11" id="KW-0865">Zymogen</keyword>
<feature type="domain" description="Peptidase M4 C-terminal" evidence="15">
    <location>
        <begin position="351"/>
        <end position="499"/>
    </location>
</feature>
<dbReference type="Gene3D" id="3.10.450.490">
    <property type="match status" value="1"/>
</dbReference>
<keyword evidence="7 13" id="KW-0378">Hydrolase</keyword>
<dbReference type="GO" id="GO:0008236">
    <property type="term" value="F:serine-type peptidase activity"/>
    <property type="evidence" value="ECO:0007669"/>
    <property type="project" value="UniProtKB-KW"/>
</dbReference>
<evidence type="ECO:0000256" key="13">
    <source>
        <dbReference type="RuleBase" id="RU366073"/>
    </source>
</evidence>
<evidence type="ECO:0000256" key="8">
    <source>
        <dbReference type="ARBA" id="ARBA00022825"/>
    </source>
</evidence>
<dbReference type="PANTHER" id="PTHR33794">
    <property type="entry name" value="BACILLOLYSIN"/>
    <property type="match status" value="1"/>
</dbReference>
<organism evidence="18 19">
    <name type="scientific">Luteibacter yeojuensis</name>
    <dbReference type="NCBI Taxonomy" id="345309"/>
    <lineage>
        <taxon>Bacteria</taxon>
        <taxon>Pseudomonadati</taxon>
        <taxon>Pseudomonadota</taxon>
        <taxon>Gammaproteobacteria</taxon>
        <taxon>Lysobacterales</taxon>
        <taxon>Rhodanobacteraceae</taxon>
        <taxon>Luteibacter</taxon>
    </lineage>
</organism>
<dbReference type="MEROPS" id="M04.016"/>
<evidence type="ECO:0000256" key="11">
    <source>
        <dbReference type="ARBA" id="ARBA00023145"/>
    </source>
</evidence>
<evidence type="ECO:0000256" key="7">
    <source>
        <dbReference type="ARBA" id="ARBA00022801"/>
    </source>
</evidence>
<evidence type="ECO:0000259" key="15">
    <source>
        <dbReference type="Pfam" id="PF02868"/>
    </source>
</evidence>
<gene>
    <name evidence="18" type="ORF">VI08_14115</name>
</gene>
<dbReference type="GO" id="GO:0005576">
    <property type="term" value="C:extracellular region"/>
    <property type="evidence" value="ECO:0007669"/>
    <property type="project" value="UniProtKB-SubCell"/>
</dbReference>
<dbReference type="InterPro" id="IPR050728">
    <property type="entry name" value="Zinc_Metalloprotease_M4"/>
</dbReference>
<evidence type="ECO:0000256" key="4">
    <source>
        <dbReference type="ARBA" id="ARBA00022670"/>
    </source>
</evidence>
<dbReference type="Gene3D" id="3.10.170.10">
    <property type="match status" value="1"/>
</dbReference>
<evidence type="ECO:0000256" key="5">
    <source>
        <dbReference type="ARBA" id="ARBA00022723"/>
    </source>
</evidence>
<dbReference type="OrthoDB" id="5378341at2"/>
<comment type="similarity">
    <text evidence="2 13">Belongs to the peptidase M4 family.</text>
</comment>
<dbReference type="InterPro" id="IPR011096">
    <property type="entry name" value="FTP_domain"/>
</dbReference>
<evidence type="ECO:0000313" key="18">
    <source>
        <dbReference type="EMBL" id="KJV30883.1"/>
    </source>
</evidence>
<dbReference type="InterPro" id="IPR001570">
    <property type="entry name" value="Peptidase_M4_C_domain"/>
</dbReference>
<keyword evidence="8" id="KW-0720">Serine protease</keyword>
<dbReference type="RefSeq" id="WP_045830248.1">
    <property type="nucleotide sequence ID" value="NZ_JZRB01000030.1"/>
</dbReference>
<feature type="active site" evidence="12">
    <location>
        <position position="341"/>
    </location>
</feature>
<proteinExistence type="inferred from homology"/>
<feature type="chain" id="PRO_5023024560" description="Neutral metalloproteinase" evidence="13">
    <location>
        <begin position="25"/>
        <end position="615"/>
    </location>
</feature>
<evidence type="ECO:0000256" key="6">
    <source>
        <dbReference type="ARBA" id="ARBA00022729"/>
    </source>
</evidence>
<dbReference type="EC" id="3.4.24.-" evidence="13"/>
<name>A0A0F3KI42_9GAMM</name>
<keyword evidence="3 13" id="KW-0964">Secreted</keyword>
<keyword evidence="6 13" id="KW-0732">Signal</keyword>
<dbReference type="GO" id="GO:0046872">
    <property type="term" value="F:metal ion binding"/>
    <property type="evidence" value="ECO:0007669"/>
    <property type="project" value="UniProtKB-UniRule"/>
</dbReference>
<accession>A0A0F3KI42</accession>
<dbReference type="Gene3D" id="3.10.450.40">
    <property type="match status" value="1"/>
</dbReference>
<keyword evidence="5" id="KW-0479">Metal-binding</keyword>
<feature type="domain" description="Peptidase C-terminal archaeal/bacterial" evidence="16">
    <location>
        <begin position="533"/>
        <end position="597"/>
    </location>
</feature>
<comment type="function">
    <text evidence="13">Extracellular zinc metalloprotease.</text>
</comment>
<evidence type="ECO:0000313" key="19">
    <source>
        <dbReference type="Proteomes" id="UP000033651"/>
    </source>
</evidence>
<dbReference type="Pfam" id="PF07504">
    <property type="entry name" value="FTP"/>
    <property type="match status" value="1"/>
</dbReference>
<dbReference type="AlphaFoldDB" id="A0A0F3KI42"/>
<keyword evidence="10 13" id="KW-0482">Metalloprotease</keyword>
<dbReference type="PATRIC" id="fig|345309.4.peg.2426"/>
<evidence type="ECO:0000256" key="9">
    <source>
        <dbReference type="ARBA" id="ARBA00022833"/>
    </source>
</evidence>
<keyword evidence="4 13" id="KW-0645">Protease</keyword>
<evidence type="ECO:0000256" key="10">
    <source>
        <dbReference type="ARBA" id="ARBA00023049"/>
    </source>
</evidence>
<evidence type="ECO:0000256" key="12">
    <source>
        <dbReference type="PIRSR" id="PIRSR623612-1"/>
    </source>
</evidence>
<dbReference type="GO" id="GO:0004222">
    <property type="term" value="F:metalloendopeptidase activity"/>
    <property type="evidence" value="ECO:0007669"/>
    <property type="project" value="UniProtKB-UniRule"/>
</dbReference>
<dbReference type="Pfam" id="PF02868">
    <property type="entry name" value="Peptidase_M4_C"/>
    <property type="match status" value="1"/>
</dbReference>
<dbReference type="CDD" id="cd09597">
    <property type="entry name" value="M4_TLP"/>
    <property type="match status" value="1"/>
</dbReference>
<protein>
    <recommendedName>
        <fullName evidence="13">Neutral metalloproteinase</fullName>
        <ecNumber evidence="13">3.4.24.-</ecNumber>
    </recommendedName>
</protein>
<feature type="domain" description="Peptidase M4" evidence="14">
    <location>
        <begin position="209"/>
        <end position="348"/>
    </location>
</feature>
<dbReference type="FunFam" id="2.60.120.380:FF:000013">
    <property type="entry name" value="Alkaline serine protease"/>
    <property type="match status" value="1"/>
</dbReference>
<dbReference type="SUPFAM" id="SSF55486">
    <property type="entry name" value="Metalloproteases ('zincins'), catalytic domain"/>
    <property type="match status" value="1"/>
</dbReference>
<dbReference type="Pfam" id="PF04151">
    <property type="entry name" value="PPC"/>
    <property type="match status" value="1"/>
</dbReference>
<evidence type="ECO:0000259" key="16">
    <source>
        <dbReference type="Pfam" id="PF04151"/>
    </source>
</evidence>
<comment type="caution">
    <text evidence="18">The sequence shown here is derived from an EMBL/GenBank/DDBJ whole genome shotgun (WGS) entry which is preliminary data.</text>
</comment>
<dbReference type="PRINTS" id="PR00730">
    <property type="entry name" value="THERMOLYSIN"/>
</dbReference>
<dbReference type="InterPro" id="IPR027268">
    <property type="entry name" value="Peptidase_M4/M1_CTD_sf"/>
</dbReference>
<dbReference type="InterPro" id="IPR007280">
    <property type="entry name" value="Peptidase_C_arc/bac"/>
</dbReference>
<sequence length="615" mass="63327">MAHHVRLKLLAAAVGIVATSAASAATEQALRAQNLGAAPANQLATKLGLTADNAFVAKNALPTVKGTQTVRMQQTFKGVPVYGRSIAVEQDAQGNALVANGVVASDLQVDIASVSPKLDQAAAVAVLTKQGKTLRGVATVKPENPKADLYVYPVDGAPARLVYLTSFFSGGDHPTRPTAIVDANTGEVIKQWEGLTYADATGPGGNGKTGQYTWGAGGKPALSVTQSGTTCTMQNSNVKTYNMKKATSGSGTLWSFTCPTSSGDAVNGAYGPINDAHHFGGVVHDMYNSYTGAPPLNQVLIMKVHYGSSYENAFWDGSSMTFGDGASTFYPLVALDVTSHEISHGYTEQHSGLEYDGQSGGMNEAYSDIAGEAAEYFDRGSNDFLVGADIVKSSAGIGDALRYMCDPPKDGGSIGNASDYTSGLDVHYSSGVYNKAFCLLAKTSGWDTVKAFKAFARANGVYWTATSDFNSGSCGVASAATDLGYSATDVAAAFTKVGVTCSTGGGGDGGSASALKNGTAKTGLTGSANQELSYTVTVAAGAKNLVIATSGGSGDADLYVKFGSAPTTSSYNCRPYKTGNAESCSFATTQAGTYYVKMRGYSSFSGVSLKATWTP</sequence>
<dbReference type="InterPro" id="IPR023612">
    <property type="entry name" value="Peptidase_M4"/>
</dbReference>
<dbReference type="Pfam" id="PF01447">
    <property type="entry name" value="Peptidase_M4"/>
    <property type="match status" value="1"/>
</dbReference>
<evidence type="ECO:0000256" key="3">
    <source>
        <dbReference type="ARBA" id="ARBA00022525"/>
    </source>
</evidence>
<evidence type="ECO:0000256" key="1">
    <source>
        <dbReference type="ARBA" id="ARBA00004613"/>
    </source>
</evidence>
<feature type="signal peptide" evidence="13">
    <location>
        <begin position="1"/>
        <end position="24"/>
    </location>
</feature>
<dbReference type="GO" id="GO:0006508">
    <property type="term" value="P:proteolysis"/>
    <property type="evidence" value="ECO:0007669"/>
    <property type="project" value="UniProtKB-KW"/>
</dbReference>
<evidence type="ECO:0000256" key="2">
    <source>
        <dbReference type="ARBA" id="ARBA00009388"/>
    </source>
</evidence>